<name>A0ABR2S941_9ROSI</name>
<accession>A0ABR2S941</accession>
<dbReference type="Proteomes" id="UP001396334">
    <property type="component" value="Unassembled WGS sequence"/>
</dbReference>
<keyword evidence="2" id="KW-1185">Reference proteome</keyword>
<proteinExistence type="predicted"/>
<organism evidence="1 2">
    <name type="scientific">Hibiscus sabdariffa</name>
    <name type="common">roselle</name>
    <dbReference type="NCBI Taxonomy" id="183260"/>
    <lineage>
        <taxon>Eukaryota</taxon>
        <taxon>Viridiplantae</taxon>
        <taxon>Streptophyta</taxon>
        <taxon>Embryophyta</taxon>
        <taxon>Tracheophyta</taxon>
        <taxon>Spermatophyta</taxon>
        <taxon>Magnoliopsida</taxon>
        <taxon>eudicotyledons</taxon>
        <taxon>Gunneridae</taxon>
        <taxon>Pentapetalae</taxon>
        <taxon>rosids</taxon>
        <taxon>malvids</taxon>
        <taxon>Malvales</taxon>
        <taxon>Malvaceae</taxon>
        <taxon>Malvoideae</taxon>
        <taxon>Hibiscus</taxon>
    </lineage>
</organism>
<comment type="caution">
    <text evidence="1">The sequence shown here is derived from an EMBL/GenBank/DDBJ whole genome shotgun (WGS) entry which is preliminary data.</text>
</comment>
<sequence length="103" mass="11711">MFEISCVPWSWTGEQPQNSLFLISCLLHGLLVNLGRQVIKWRIEILIEGSSEDEIDALISESFKESIRRLFGCVLRDGDEVASMPCDHVYHYNSVVLISNAIE</sequence>
<dbReference type="EMBL" id="JBBPBN010000016">
    <property type="protein sequence ID" value="KAK9021750.1"/>
    <property type="molecule type" value="Genomic_DNA"/>
</dbReference>
<gene>
    <name evidence="1" type="ORF">V6N11_011721</name>
</gene>
<protein>
    <submittedName>
        <fullName evidence="1">Uncharacterized protein</fullName>
    </submittedName>
</protein>
<evidence type="ECO:0000313" key="1">
    <source>
        <dbReference type="EMBL" id="KAK9021750.1"/>
    </source>
</evidence>
<evidence type="ECO:0000313" key="2">
    <source>
        <dbReference type="Proteomes" id="UP001396334"/>
    </source>
</evidence>
<reference evidence="1 2" key="1">
    <citation type="journal article" date="2024" name="G3 (Bethesda)">
        <title>Genome assembly of Hibiscus sabdariffa L. provides insights into metabolisms of medicinal natural products.</title>
        <authorList>
            <person name="Kim T."/>
        </authorList>
    </citation>
    <scope>NUCLEOTIDE SEQUENCE [LARGE SCALE GENOMIC DNA]</scope>
    <source>
        <strain evidence="1">TK-2024</strain>
        <tissue evidence="1">Old leaves</tissue>
    </source>
</reference>